<keyword evidence="1" id="KW-1133">Transmembrane helix</keyword>
<name>A0A6M3ND04_SALTM</name>
<evidence type="ECO:0000313" key="2">
    <source>
        <dbReference type="EMBL" id="QJB89730.1"/>
    </source>
</evidence>
<feature type="transmembrane region" description="Helical" evidence="1">
    <location>
        <begin position="20"/>
        <end position="44"/>
    </location>
</feature>
<reference evidence="2" key="1">
    <citation type="submission" date="2020-04" db="EMBL/GenBank/DDBJ databases">
        <title>Closed genome sequences and antimicrobial resistance profile of eight wild bird Salmonella strains obtained with MinIon and MiSeq sequencing.</title>
        <authorList>
            <person name="Naushad S."/>
            <person name="Duceppe M.-O."/>
            <person name="Dupras A.A."/>
            <person name="Gao R."/>
            <person name="Ogunremi D."/>
        </authorList>
    </citation>
    <scope>NUCLEOTIDE SEQUENCE</scope>
    <source>
        <strain evidence="2">OLF-FSR1_WB_Junco_ST-35</strain>
    </source>
</reference>
<evidence type="ECO:0000256" key="1">
    <source>
        <dbReference type="SAM" id="Phobius"/>
    </source>
</evidence>
<accession>A0A6M3ND04</accession>
<keyword evidence="1" id="KW-0472">Membrane</keyword>
<gene>
    <name evidence="2" type="ORF">G4F91_17990</name>
</gene>
<dbReference type="EMBL" id="CP051280">
    <property type="protein sequence ID" value="QJB89730.1"/>
    <property type="molecule type" value="Genomic_DNA"/>
</dbReference>
<dbReference type="AlphaFoldDB" id="A0A6M3ND04"/>
<keyword evidence="1" id="KW-0812">Transmembrane</keyword>
<proteinExistence type="predicted"/>
<sequence>MMVLVIGATYLCRRGDIDDVVYAGIAIFGFIELLVEIALLASVLGR</sequence>
<protein>
    <submittedName>
        <fullName evidence="2">Uncharacterized protein</fullName>
    </submittedName>
</protein>
<dbReference type="RefSeq" id="WP_153246670.1">
    <property type="nucleotide sequence ID" value="NZ_CP011428.1"/>
</dbReference>
<organism evidence="2">
    <name type="scientific">Salmonella typhimurium</name>
    <dbReference type="NCBI Taxonomy" id="90371"/>
    <lineage>
        <taxon>Bacteria</taxon>
        <taxon>Pseudomonadati</taxon>
        <taxon>Pseudomonadota</taxon>
        <taxon>Gammaproteobacteria</taxon>
        <taxon>Enterobacterales</taxon>
        <taxon>Enterobacteriaceae</taxon>
        <taxon>Salmonella</taxon>
    </lineage>
</organism>